<dbReference type="KEGG" id="osn:115217445"/>
<accession>A0A6P7SXW4</accession>
<evidence type="ECO:0000313" key="3">
    <source>
        <dbReference type="Proteomes" id="UP000515154"/>
    </source>
</evidence>
<gene>
    <name evidence="4 5 6 7" type="primary">LOC115217445</name>
</gene>
<evidence type="ECO:0000313" key="6">
    <source>
        <dbReference type="RefSeq" id="XP_036363271.1"/>
    </source>
</evidence>
<keyword evidence="2" id="KW-1133">Transmembrane helix</keyword>
<dbReference type="RefSeq" id="XP_036363272.1">
    <property type="nucleotide sequence ID" value="XM_036507379.1"/>
</dbReference>
<feature type="transmembrane region" description="Helical" evidence="2">
    <location>
        <begin position="6"/>
        <end position="31"/>
    </location>
</feature>
<evidence type="ECO:0000313" key="4">
    <source>
        <dbReference type="RefSeq" id="XP_029643005.1"/>
    </source>
</evidence>
<evidence type="ECO:0000256" key="2">
    <source>
        <dbReference type="SAM" id="Phobius"/>
    </source>
</evidence>
<feature type="compositionally biased region" description="Polar residues" evidence="1">
    <location>
        <begin position="67"/>
        <end position="83"/>
    </location>
</feature>
<keyword evidence="2" id="KW-0812">Transmembrane</keyword>
<organism evidence="3 4">
    <name type="scientific">Octopus sinensis</name>
    <name type="common">East Asian common octopus</name>
    <dbReference type="NCBI Taxonomy" id="2607531"/>
    <lineage>
        <taxon>Eukaryota</taxon>
        <taxon>Metazoa</taxon>
        <taxon>Spiralia</taxon>
        <taxon>Lophotrochozoa</taxon>
        <taxon>Mollusca</taxon>
        <taxon>Cephalopoda</taxon>
        <taxon>Coleoidea</taxon>
        <taxon>Octopodiformes</taxon>
        <taxon>Octopoda</taxon>
        <taxon>Incirrata</taxon>
        <taxon>Octopodidae</taxon>
        <taxon>Octopus</taxon>
    </lineage>
</organism>
<dbReference type="RefSeq" id="XP_036363270.1">
    <property type="nucleotide sequence ID" value="XM_036507377.1"/>
</dbReference>
<name>A0A6P7SXW4_9MOLL</name>
<dbReference type="Proteomes" id="UP000515154">
    <property type="component" value="Linkage group LG11"/>
</dbReference>
<dbReference type="AlphaFoldDB" id="A0A6P7SXW4"/>
<dbReference type="RefSeq" id="XP_036363271.1">
    <property type="nucleotide sequence ID" value="XM_036507378.1"/>
</dbReference>
<keyword evidence="3" id="KW-1185">Reference proteome</keyword>
<sequence length="262" mass="29128">MEGNVVFLLVCSIFSGIIFAVGCIASVIKAVRDRRQILRRRNERNQVGMGDVECVDNLSEEIKKDLTSSGVSDKNSSEPTINSDAAAKSLRSADTLQSPASEKIELVKCMKGSFAKNSPDELPGNAIQLSVIDRKYAVYSKPENGYINRQRLDNHMTENGSNPHSIPVGNTWKTISGNNIVHKNRHSTSGTLLVKTHPTFLRTKSYQSAMKTNIYAEVPSPSKSDFEFSSSESIIKCYQCNERRPGLENNAYNDEDSQLRYL</sequence>
<evidence type="ECO:0000256" key="1">
    <source>
        <dbReference type="SAM" id="MobiDB-lite"/>
    </source>
</evidence>
<keyword evidence="2" id="KW-0472">Membrane</keyword>
<reference evidence="4 5" key="1">
    <citation type="submission" date="2025-08" db="UniProtKB">
        <authorList>
            <consortium name="RefSeq"/>
        </authorList>
    </citation>
    <scope>IDENTIFICATION</scope>
</reference>
<evidence type="ECO:0000313" key="7">
    <source>
        <dbReference type="RefSeq" id="XP_036363272.1"/>
    </source>
</evidence>
<feature type="region of interest" description="Disordered" evidence="1">
    <location>
        <begin position="66"/>
        <end position="96"/>
    </location>
</feature>
<proteinExistence type="predicted"/>
<protein>
    <submittedName>
        <fullName evidence="4 5">Uncharacterized protein LOC115217445</fullName>
    </submittedName>
</protein>
<dbReference type="RefSeq" id="XP_029643005.1">
    <property type="nucleotide sequence ID" value="XM_029787145.2"/>
</dbReference>
<evidence type="ECO:0000313" key="5">
    <source>
        <dbReference type="RefSeq" id="XP_036363270.1"/>
    </source>
</evidence>